<dbReference type="CDD" id="cd14483">
    <property type="entry name" value="SPX_PHO81_NUC-2_like"/>
    <property type="match status" value="1"/>
</dbReference>
<dbReference type="Pfam" id="PF13606">
    <property type="entry name" value="Ank_3"/>
    <property type="match status" value="1"/>
</dbReference>
<dbReference type="PANTHER" id="PTHR24161:SF124">
    <property type="entry name" value="TRANSIENT RECEPTOR POTENTIAL CHANNEL PYREXIA"/>
    <property type="match status" value="1"/>
</dbReference>
<dbReference type="InterPro" id="IPR004331">
    <property type="entry name" value="SPX_dom"/>
</dbReference>
<dbReference type="Pfam" id="PF12796">
    <property type="entry name" value="Ank_2"/>
    <property type="match status" value="2"/>
</dbReference>
<gene>
    <name evidence="7" type="primary">PHO81_2</name>
    <name evidence="7" type="ORF">IWQ60_008071</name>
</gene>
<dbReference type="OrthoDB" id="1577640at2759"/>
<dbReference type="PROSITE" id="PS50088">
    <property type="entry name" value="ANK_REPEAT"/>
    <property type="match status" value="3"/>
</dbReference>
<name>A0A9W7ZTX0_9FUNG</name>
<dbReference type="PRINTS" id="PR01415">
    <property type="entry name" value="ANKYRIN"/>
</dbReference>
<evidence type="ECO:0000256" key="2">
    <source>
        <dbReference type="ARBA" id="ARBA00023043"/>
    </source>
</evidence>
<evidence type="ECO:0000259" key="5">
    <source>
        <dbReference type="PROSITE" id="PS51382"/>
    </source>
</evidence>
<dbReference type="Gene3D" id="1.25.40.20">
    <property type="entry name" value="Ankyrin repeat-containing domain"/>
    <property type="match status" value="1"/>
</dbReference>
<sequence length="1471" mass="156921">MKFGKYIQNHQLTEWSDHYMNYKALKKIINSLSTSPTSQRFPSIKTAFFYQLERELERVNEFYLQKESDLKLRLRSLLEKKKLLCQQSCDGVYRTSYLALREAFSQFQLDLDKLQQFVEINGTGFRKILKKWDKRSKSSTKELYLARQVEVQPCFNQEVIADLSDTASTQLADLLDRIETLAGVESPAFPFNRDLATNAAGGRPVAVGSTAALDDLEANLFEALKHDREGLVREVVQSHGGSESGSVVLAVPSSATTLGDVMRIFSNLFWRACSEGIWNRSVKTLAASGLVDFAYADDINDRTCLHEAAVHGLMPVLQFLTDRSRLADLLDRPDYYGRTALHYASMHGHADLVVHLLTHNPPSNVALTDHDGYGPLTYAVVRGSHPCARVVLDYLPNPLGTAAQRSLLLACHYGRLDMVKWMLDRGADLAPDPNGTHPLHITARQGHPALCRLLIAYGADVNVVDKDSTWRPVFFAAHEGHIACVRVLLDAGCKLDVYDESSRTPVYYAAINGYTEVAVLLHAAGCPVEERSDDATVAAVGDPAASSTSPALVPEPPGGACGAVAQGSSPFGATHSHHLTNNPMSLNDLDLDRIPSLSLPPPIIPVRTYGHKYLDRKYHLQIAFGHPSQNPDRPPVRLRGYNTQVSTLRLEVAPKPGSGIIPQTLLLPLEEEQRVVSFQLPIYAPFSVEFSIFPSFGSKLIGKAVALAPAFGFTEVVTPVTADTDRDAPWRDGTLPLPALSSSQVTGMGDGVGGGPSALSGTTTATTTRIVASGRRSRGQVVCPLLDTHLRVMGEIAFEYALVKPLTDVKLEIGGPVQTYWKSTNTTHPQHSTSSVLSSPLSTLSVGSGGGANRGSFLLPPPSSSSTTTGGGAAGAGLTSLGTPAMPSVPSAFLGGGSQSNSPIFSLGAHSSTNHTTSAGRPHLDPVAAPTTAVTYPASFSTSFVTRPKPTRKIRSGSVTPQPLHSTALPASQTPPTGGHGTTADPSVMAFVTASSLADEHVLLQVQVTRDLVPVVFAAPKITVIEGLQFGVAAMTAQQFVRLGAQKLGLSMTGDGGQGRSPADRLGQACLDPDGNAAAKDNGKDGAGIDRPTTTESWYRALHHAYLTLEEALALLPVGLGVCIEVKYPCSPSSGDLLPIAAATSQLITPIDNTAARDGTGRDPPMGQRRSGSRRVSCSWTDLPDINDLVDAILKVVYQPPSVTNNTTMTTAGPASRNILFTSFHPDVCTALNWKQPNFPVFFATHCGAAPLFATEAASSLCPPPPPPTRAEADRLLEATIPYASPRKKPKSVATTTPAGNDAKDTAAMDWTTPEAVDDGDYEGHPLRKTPGKSPDPTITTATGPRPSVENTRDETHPDANRCFLPIDGLSNPVSIKEAIKFARRNHLLGLLCNAYLPVQVPSLIRTIKSSGLILATFGAPNDRPENLALQKHYGVDAILVRGVFHYHGGVGGSGGGAGGMGITSSAAPGI</sequence>
<feature type="region of interest" description="Disordered" evidence="4">
    <location>
        <begin position="1281"/>
        <end position="1360"/>
    </location>
</feature>
<evidence type="ECO:0000313" key="7">
    <source>
        <dbReference type="EMBL" id="KAJ1916540.1"/>
    </source>
</evidence>
<dbReference type="Gene3D" id="3.20.20.190">
    <property type="entry name" value="Phosphatidylinositol (PI) phosphodiesterase"/>
    <property type="match status" value="1"/>
</dbReference>
<organism evidence="7 8">
    <name type="scientific">Tieghemiomyces parasiticus</name>
    <dbReference type="NCBI Taxonomy" id="78921"/>
    <lineage>
        <taxon>Eukaryota</taxon>
        <taxon>Fungi</taxon>
        <taxon>Fungi incertae sedis</taxon>
        <taxon>Zoopagomycota</taxon>
        <taxon>Kickxellomycotina</taxon>
        <taxon>Dimargaritomycetes</taxon>
        <taxon>Dimargaritales</taxon>
        <taxon>Dimargaritaceae</taxon>
        <taxon>Tieghemiomyces</taxon>
    </lineage>
</organism>
<evidence type="ECO:0000256" key="4">
    <source>
        <dbReference type="SAM" id="MobiDB-lite"/>
    </source>
</evidence>
<feature type="region of interest" description="Disordered" evidence="4">
    <location>
        <begin position="1054"/>
        <end position="1091"/>
    </location>
</feature>
<feature type="repeat" description="ANK" evidence="3">
    <location>
        <begin position="434"/>
        <end position="466"/>
    </location>
</feature>
<dbReference type="SUPFAM" id="SSF51695">
    <property type="entry name" value="PLC-like phosphodiesterases"/>
    <property type="match status" value="1"/>
</dbReference>
<protein>
    <submittedName>
        <fullName evidence="7">Phosphate system positive regulatory protein pho81</fullName>
    </submittedName>
</protein>
<dbReference type="Proteomes" id="UP001150569">
    <property type="component" value="Unassembled WGS sequence"/>
</dbReference>
<keyword evidence="2 3" id="KW-0040">ANK repeat</keyword>
<dbReference type="InterPro" id="IPR057506">
    <property type="entry name" value="C2_GPCPD1"/>
</dbReference>
<accession>A0A9W7ZTX0</accession>
<evidence type="ECO:0000313" key="8">
    <source>
        <dbReference type="Proteomes" id="UP001150569"/>
    </source>
</evidence>
<proteinExistence type="predicted"/>
<dbReference type="InterPro" id="IPR002110">
    <property type="entry name" value="Ankyrin_rpt"/>
</dbReference>
<feature type="compositionally biased region" description="Basic and acidic residues" evidence="4">
    <location>
        <begin position="1351"/>
        <end position="1360"/>
    </location>
</feature>
<feature type="region of interest" description="Disordered" evidence="4">
    <location>
        <begin position="946"/>
        <end position="985"/>
    </location>
</feature>
<dbReference type="Pfam" id="PF03105">
    <property type="entry name" value="SPX"/>
    <property type="match status" value="2"/>
</dbReference>
<feature type="region of interest" description="Disordered" evidence="4">
    <location>
        <begin position="904"/>
        <end position="923"/>
    </location>
</feature>
<feature type="region of interest" description="Disordered" evidence="4">
    <location>
        <begin position="824"/>
        <end position="879"/>
    </location>
</feature>
<feature type="domain" description="SPX" evidence="5">
    <location>
        <begin position="1"/>
        <end position="146"/>
    </location>
</feature>
<dbReference type="InterPro" id="IPR036770">
    <property type="entry name" value="Ankyrin_rpt-contain_sf"/>
</dbReference>
<evidence type="ECO:0000256" key="3">
    <source>
        <dbReference type="PROSITE-ProRule" id="PRU00023"/>
    </source>
</evidence>
<feature type="repeat" description="ANK" evidence="3">
    <location>
        <begin position="468"/>
        <end position="500"/>
    </location>
</feature>
<evidence type="ECO:0000259" key="6">
    <source>
        <dbReference type="PROSITE" id="PS51704"/>
    </source>
</evidence>
<dbReference type="Pfam" id="PF25329">
    <property type="entry name" value="C2_GDE1"/>
    <property type="match status" value="1"/>
</dbReference>
<dbReference type="GO" id="GO:0008081">
    <property type="term" value="F:phosphoric diester hydrolase activity"/>
    <property type="evidence" value="ECO:0007669"/>
    <property type="project" value="InterPro"/>
</dbReference>
<dbReference type="PANTHER" id="PTHR24161">
    <property type="entry name" value="ANK_REP_REGION DOMAIN-CONTAINING PROTEIN-RELATED"/>
    <property type="match status" value="1"/>
</dbReference>
<dbReference type="InterPro" id="IPR030395">
    <property type="entry name" value="GP_PDE_dom"/>
</dbReference>
<feature type="compositionally biased region" description="Polar residues" evidence="4">
    <location>
        <begin position="904"/>
        <end position="919"/>
    </location>
</feature>
<evidence type="ECO:0000256" key="1">
    <source>
        <dbReference type="ARBA" id="ARBA00022737"/>
    </source>
</evidence>
<feature type="domain" description="GP-PDE" evidence="6">
    <location>
        <begin position="971"/>
        <end position="1333"/>
    </location>
</feature>
<feature type="region of interest" description="Disordered" evidence="4">
    <location>
        <begin position="1153"/>
        <end position="1174"/>
    </location>
</feature>
<keyword evidence="1" id="KW-0677">Repeat</keyword>
<comment type="caution">
    <text evidence="7">The sequence shown here is derived from an EMBL/GenBank/DDBJ whole genome shotgun (WGS) entry which is preliminary data.</text>
</comment>
<dbReference type="SMART" id="SM00248">
    <property type="entry name" value="ANK"/>
    <property type="match status" value="7"/>
</dbReference>
<keyword evidence="8" id="KW-1185">Reference proteome</keyword>
<dbReference type="EMBL" id="JANBPT010000579">
    <property type="protein sequence ID" value="KAJ1916540.1"/>
    <property type="molecule type" value="Genomic_DNA"/>
</dbReference>
<dbReference type="PROSITE" id="PS51704">
    <property type="entry name" value="GP_PDE"/>
    <property type="match status" value="1"/>
</dbReference>
<dbReference type="PROSITE" id="PS50297">
    <property type="entry name" value="ANK_REP_REGION"/>
    <property type="match status" value="2"/>
</dbReference>
<dbReference type="PROSITE" id="PS51382">
    <property type="entry name" value="SPX"/>
    <property type="match status" value="1"/>
</dbReference>
<feature type="repeat" description="ANK" evidence="3">
    <location>
        <begin position="336"/>
        <end position="368"/>
    </location>
</feature>
<dbReference type="SUPFAM" id="SSF48403">
    <property type="entry name" value="Ankyrin repeat"/>
    <property type="match status" value="1"/>
</dbReference>
<feature type="compositionally biased region" description="Polar residues" evidence="4">
    <location>
        <begin position="957"/>
        <end position="976"/>
    </location>
</feature>
<dbReference type="GO" id="GO:0006629">
    <property type="term" value="P:lipid metabolic process"/>
    <property type="evidence" value="ECO:0007669"/>
    <property type="project" value="InterPro"/>
</dbReference>
<reference evidence="7" key="1">
    <citation type="submission" date="2022-07" db="EMBL/GenBank/DDBJ databases">
        <title>Phylogenomic reconstructions and comparative analyses of Kickxellomycotina fungi.</title>
        <authorList>
            <person name="Reynolds N.K."/>
            <person name="Stajich J.E."/>
            <person name="Barry K."/>
            <person name="Grigoriev I.V."/>
            <person name="Crous P."/>
            <person name="Smith M.E."/>
        </authorList>
    </citation>
    <scope>NUCLEOTIDE SEQUENCE</scope>
    <source>
        <strain evidence="7">RSA 861</strain>
    </source>
</reference>
<feature type="compositionally biased region" description="Low complexity" evidence="4">
    <location>
        <begin position="832"/>
        <end position="846"/>
    </location>
</feature>
<dbReference type="InterPro" id="IPR017946">
    <property type="entry name" value="PLC-like_Pdiesterase_TIM-brl"/>
</dbReference>